<accession>F2KMW2</accession>
<sequence length="134" mass="14591">MLKKVHVLFAASIAYAAGLEPEKIAAAAAFGVVSDLDHVIGLKHRSVTHSLIFSFAIGVLLYAIRPDFIIASQIGILSHLFADMFTKGGVPLLYPSVKRFRIANFRYDSLAGNFMIVLISALLIFLKVRATTSL</sequence>
<dbReference type="Proteomes" id="UP000008136">
    <property type="component" value="Chromosome"/>
</dbReference>
<dbReference type="PANTHER" id="PTHR35531:SF1">
    <property type="entry name" value="INNER MEMBRANE PROTEIN YBCI-RELATED"/>
    <property type="match status" value="1"/>
</dbReference>
<dbReference type="GeneID" id="10393187"/>
<name>F2KMW2_ARCVS</name>
<dbReference type="RefSeq" id="WP_013682812.1">
    <property type="nucleotide sequence ID" value="NC_015320.1"/>
</dbReference>
<dbReference type="eggNOG" id="arCOG01744">
    <property type="taxonomic scope" value="Archaea"/>
</dbReference>
<dbReference type="HOGENOM" id="CLU_097802_3_2_2"/>
<evidence type="ECO:0000313" key="3">
    <source>
        <dbReference type="Proteomes" id="UP000008136"/>
    </source>
</evidence>
<keyword evidence="1" id="KW-0812">Transmembrane</keyword>
<organism evidence="2 3">
    <name type="scientific">Archaeoglobus veneficus (strain DSM 11195 / SNP6)</name>
    <dbReference type="NCBI Taxonomy" id="693661"/>
    <lineage>
        <taxon>Archaea</taxon>
        <taxon>Methanobacteriati</taxon>
        <taxon>Methanobacteriota</taxon>
        <taxon>Archaeoglobi</taxon>
        <taxon>Archaeoglobales</taxon>
        <taxon>Archaeoglobaceae</taxon>
        <taxon>Archaeoglobus</taxon>
    </lineage>
</organism>
<reference evidence="2 3" key="1">
    <citation type="submission" date="2011-03" db="EMBL/GenBank/DDBJ databases">
        <title>The complete genome of Archaeoglobus veneficus SNP6.</title>
        <authorList>
            <consortium name="US DOE Joint Genome Institute (JGI-PGF)"/>
            <person name="Lucas S."/>
            <person name="Copeland A."/>
            <person name="Lapidus A."/>
            <person name="Bruce D."/>
            <person name="Goodwin L."/>
            <person name="Pitluck S."/>
            <person name="Kyrpides N."/>
            <person name="Mavromatis K."/>
            <person name="Pagani I."/>
            <person name="Ivanova N."/>
            <person name="Mikhailova N."/>
            <person name="Lu M."/>
            <person name="Detter J.C."/>
            <person name="Tapia R."/>
            <person name="Han C."/>
            <person name="Land M."/>
            <person name="Hauser L."/>
            <person name="Markowitz V."/>
            <person name="Cheng J.-F."/>
            <person name="Hugenholtz P."/>
            <person name="Woyke T."/>
            <person name="Wu D."/>
            <person name="Spring S."/>
            <person name="Brambilla E."/>
            <person name="Klenk H.-P."/>
            <person name="Eisen J.A."/>
        </authorList>
    </citation>
    <scope>NUCLEOTIDE SEQUENCE [LARGE SCALE GENOMIC DNA]</scope>
    <source>
        <strain>SNP6</strain>
    </source>
</reference>
<proteinExistence type="predicted"/>
<keyword evidence="1" id="KW-0472">Membrane</keyword>
<keyword evidence="3" id="KW-1185">Reference proteome</keyword>
<gene>
    <name evidence="2" type="ordered locus">Arcve_0095</name>
</gene>
<feature type="transmembrane region" description="Helical" evidence="1">
    <location>
        <begin position="109"/>
        <end position="128"/>
    </location>
</feature>
<dbReference type="EMBL" id="CP002588">
    <property type="protein sequence ID" value="AEA46136.1"/>
    <property type="molecule type" value="Genomic_DNA"/>
</dbReference>
<evidence type="ECO:0000313" key="2">
    <source>
        <dbReference type="EMBL" id="AEA46136.1"/>
    </source>
</evidence>
<protein>
    <recommendedName>
        <fullName evidence="4">Metal-dependent hydrolase</fullName>
    </recommendedName>
</protein>
<feature type="transmembrane region" description="Helical" evidence="1">
    <location>
        <begin position="47"/>
        <end position="64"/>
    </location>
</feature>
<dbReference type="InterPro" id="IPR007404">
    <property type="entry name" value="YdjM-like"/>
</dbReference>
<keyword evidence="1" id="KW-1133">Transmembrane helix</keyword>
<evidence type="ECO:0008006" key="4">
    <source>
        <dbReference type="Google" id="ProtNLM"/>
    </source>
</evidence>
<evidence type="ECO:0000256" key="1">
    <source>
        <dbReference type="SAM" id="Phobius"/>
    </source>
</evidence>
<dbReference type="STRING" id="693661.Arcve_0095"/>
<dbReference type="PANTHER" id="PTHR35531">
    <property type="entry name" value="INNER MEMBRANE PROTEIN YBCI-RELATED"/>
    <property type="match status" value="1"/>
</dbReference>
<dbReference type="KEGG" id="ave:Arcve_0095"/>
<dbReference type="Pfam" id="PF04307">
    <property type="entry name" value="YdjM"/>
    <property type="match status" value="1"/>
</dbReference>
<dbReference type="OrthoDB" id="118042at2157"/>
<dbReference type="AlphaFoldDB" id="F2KMW2"/>